<keyword evidence="1" id="KW-0378">Hydrolase</keyword>
<comment type="caution">
    <text evidence="1">The sequence shown here is derived from an EMBL/GenBank/DDBJ whole genome shotgun (WGS) entry which is preliminary data.</text>
</comment>
<protein>
    <submittedName>
        <fullName evidence="1">Cof-type HAD-IIB family hydrolase</fullName>
        <ecNumber evidence="1">3.1.3.-</ecNumber>
    </submittedName>
</protein>
<dbReference type="InterPro" id="IPR006379">
    <property type="entry name" value="HAD-SF_hydro_IIB"/>
</dbReference>
<dbReference type="InterPro" id="IPR000150">
    <property type="entry name" value="Cof"/>
</dbReference>
<dbReference type="InterPro" id="IPR023214">
    <property type="entry name" value="HAD_sf"/>
</dbReference>
<proteinExistence type="predicted"/>
<organism evidence="1 2">
    <name type="scientific">Hominiventricola aquisgranensis</name>
    <dbReference type="NCBI Taxonomy" id="3133164"/>
    <lineage>
        <taxon>Bacteria</taxon>
        <taxon>Bacillati</taxon>
        <taxon>Bacillota</taxon>
        <taxon>Clostridia</taxon>
        <taxon>Lachnospirales</taxon>
        <taxon>Lachnospiraceae</taxon>
        <taxon>Hominiventricola</taxon>
    </lineage>
</organism>
<dbReference type="Proteomes" id="UP001470288">
    <property type="component" value="Unassembled WGS sequence"/>
</dbReference>
<dbReference type="GO" id="GO:0016787">
    <property type="term" value="F:hydrolase activity"/>
    <property type="evidence" value="ECO:0007669"/>
    <property type="project" value="UniProtKB-KW"/>
</dbReference>
<dbReference type="Gene3D" id="3.40.50.1000">
    <property type="entry name" value="HAD superfamily/HAD-like"/>
    <property type="match status" value="1"/>
</dbReference>
<dbReference type="EC" id="3.1.3.-" evidence="1"/>
<dbReference type="PANTHER" id="PTHR10000:SF8">
    <property type="entry name" value="HAD SUPERFAMILY HYDROLASE-LIKE, TYPE 3"/>
    <property type="match status" value="1"/>
</dbReference>
<dbReference type="CDD" id="cd07516">
    <property type="entry name" value="HAD_Pase"/>
    <property type="match status" value="1"/>
</dbReference>
<dbReference type="SFLD" id="SFLDG01144">
    <property type="entry name" value="C2.B.4:_PGP_Like"/>
    <property type="match status" value="1"/>
</dbReference>
<name>A0ABV1HYQ2_9FIRM</name>
<dbReference type="SUPFAM" id="SSF56784">
    <property type="entry name" value="HAD-like"/>
    <property type="match status" value="1"/>
</dbReference>
<dbReference type="InterPro" id="IPR036412">
    <property type="entry name" value="HAD-like_sf"/>
</dbReference>
<dbReference type="Pfam" id="PF08282">
    <property type="entry name" value="Hydrolase_3"/>
    <property type="match status" value="1"/>
</dbReference>
<evidence type="ECO:0000313" key="1">
    <source>
        <dbReference type="EMBL" id="MEQ2577841.1"/>
    </source>
</evidence>
<keyword evidence="2" id="KW-1185">Reference proteome</keyword>
<dbReference type="RefSeq" id="WP_349143776.1">
    <property type="nucleotide sequence ID" value="NZ_JBBMFC010000004.1"/>
</dbReference>
<dbReference type="NCBIfam" id="TIGR00099">
    <property type="entry name" value="Cof-subfamily"/>
    <property type="match status" value="1"/>
</dbReference>
<dbReference type="NCBIfam" id="TIGR01484">
    <property type="entry name" value="HAD-SF-IIB"/>
    <property type="match status" value="1"/>
</dbReference>
<dbReference type="EMBL" id="JBBMFC010000004">
    <property type="protein sequence ID" value="MEQ2577841.1"/>
    <property type="molecule type" value="Genomic_DNA"/>
</dbReference>
<reference evidence="1 2" key="1">
    <citation type="submission" date="2024-03" db="EMBL/GenBank/DDBJ databases">
        <title>Human intestinal bacterial collection.</title>
        <authorList>
            <person name="Pauvert C."/>
            <person name="Hitch T.C.A."/>
            <person name="Clavel T."/>
        </authorList>
    </citation>
    <scope>NUCLEOTIDE SEQUENCE [LARGE SCALE GENOMIC DNA]</scope>
    <source>
        <strain evidence="1 2">CLA-AA-H78B</strain>
    </source>
</reference>
<sequence length="274" mass="30503">MEKKALFLDMDGTTLNDQVEIPKENLEAMKAALKAGHEIVVTTGRPTASTRKLLEQWGLDKIGCRYVISFNGGMVLDAISGDIIYEKTIPVEWMKLVAHEAKQRGVYVHTYEGNHVLSGQDCEEYRSYVKRLRMEGRLVSDLEESIEKEACKLLAVDLKDHEKLEDFRKAMQDKFEGKLDLFFSNRQYLEIVPCGVSKGSALEAFCAKIGIPIANSLSAGDENNDISMIKSAGIGCAVANARPEVKAAADYVTERDNNQAAIAEIIKKFMMVDM</sequence>
<dbReference type="SFLD" id="SFLDS00003">
    <property type="entry name" value="Haloacid_Dehalogenase"/>
    <property type="match status" value="1"/>
</dbReference>
<accession>A0ABV1HYQ2</accession>
<gene>
    <name evidence="1" type="ORF">WMO62_03165</name>
</gene>
<dbReference type="PANTHER" id="PTHR10000">
    <property type="entry name" value="PHOSPHOSERINE PHOSPHATASE"/>
    <property type="match status" value="1"/>
</dbReference>
<dbReference type="Gene3D" id="3.30.1240.10">
    <property type="match status" value="1"/>
</dbReference>
<evidence type="ECO:0000313" key="2">
    <source>
        <dbReference type="Proteomes" id="UP001470288"/>
    </source>
</evidence>
<dbReference type="SFLD" id="SFLDG01140">
    <property type="entry name" value="C2.B:_Phosphomannomutase_and_P"/>
    <property type="match status" value="1"/>
</dbReference>